<dbReference type="Gene3D" id="1.20.1420.30">
    <property type="entry name" value="NCX, central ion-binding region"/>
    <property type="match status" value="2"/>
</dbReference>
<evidence type="ECO:0000256" key="4">
    <source>
        <dbReference type="ARBA" id="ARBA00022692"/>
    </source>
</evidence>
<feature type="transmembrane region" description="Helical" evidence="8">
    <location>
        <begin position="181"/>
        <end position="202"/>
    </location>
</feature>
<feature type="transmembrane region" description="Helical" evidence="8">
    <location>
        <begin position="693"/>
        <end position="715"/>
    </location>
</feature>
<sequence length="833" mass="90788">MGPTSAKFSFVLLILVNGLLWSQSRYSHTVASKSHLPSLFRRQAEPLSFSSNSSTPFDAFHHILDEECHPLSVPDDQQCRLVTDSCPSTGTFLSIEYLQRYFCAKPSLRPLVFTGLVLWLVFLFSTLGIGASDFFCPNLASIAQALGLDENVAGVTFLAFGNGSPDVFSTFSAMRANSGSLAVGELLGAASFIVSVVVGSMCLIKPFHVIRGPFLRDVGFFTVSVAFLLFTLYDGKISAWESGTLIILYLFYVSVVVVGSYWERRQERKRQQNAAIRSEYAPDEMPADSLPIEPYHDDDETTSLSTADERPPLLGSASHPRATHPNYRTLPPLRTRHSDTQRPPSIPHFPSFSLLGALEFRQVVNSLARDSSVASLAAFESPLTPFAAGHYHRHTVAAPSTRLRGRSRSPGAREDGDPWDAALGLPLSDRHREARSASPVLGERDTDHDTLHGETGLLLPPGDHQHGPIYKSPIPSIAITSPIGSTVSLPDDNDRSPPRPNSRRTKLYRILATAFHILFPTLHEFRSKPWYEKLAAIFATPAVLALTVTLPVVITPYGQASHPVEKLQAGDESTSGGGAEARLVDFEEEGVERVLVAENEVEHEMHELHFNKWLMACQCILGPIFCAMVLFSETKNEPWIILAAAISGLATSVLVMIFADRGNDPGGRLIRCFMGFAVAVVWIMAIADEVVSVLQTFGFIFGLSDAIIGLTIFAVGNSLADLVANMSVAAFAPIMGFSACFGGPMLNILLGIGVSGTYVIRQTGTDYTLNFSSTLLVSAIGLLSLLVLTLIYVPLNGFLLTKRWGVFLICCYLVIMSINVVVEVTTHSKKQRG</sequence>
<feature type="domain" description="Sodium/calcium exchanger membrane region" evidence="10">
    <location>
        <begin position="674"/>
        <end position="819"/>
    </location>
</feature>
<protein>
    <recommendedName>
        <fullName evidence="10">Sodium/calcium exchanger membrane region domain-containing protein</fullName>
    </recommendedName>
</protein>
<reference evidence="11 12" key="1">
    <citation type="journal article" date="2016" name="Mol. Biol. Evol.">
        <title>Comparative Genomics of Early-Diverging Mushroom-Forming Fungi Provides Insights into the Origins of Lignocellulose Decay Capabilities.</title>
        <authorList>
            <person name="Nagy L.G."/>
            <person name="Riley R."/>
            <person name="Tritt A."/>
            <person name="Adam C."/>
            <person name="Daum C."/>
            <person name="Floudas D."/>
            <person name="Sun H."/>
            <person name="Yadav J.S."/>
            <person name="Pangilinan J."/>
            <person name="Larsson K.H."/>
            <person name="Matsuura K."/>
            <person name="Barry K."/>
            <person name="Labutti K."/>
            <person name="Kuo R."/>
            <person name="Ohm R.A."/>
            <person name="Bhattacharya S.S."/>
            <person name="Shirouzu T."/>
            <person name="Yoshinaga Y."/>
            <person name="Martin F.M."/>
            <person name="Grigoriev I.V."/>
            <person name="Hibbett D.S."/>
        </authorList>
    </citation>
    <scope>NUCLEOTIDE SEQUENCE [LARGE SCALE GENOMIC DNA]</scope>
    <source>
        <strain evidence="11 12">HHB9708</strain>
    </source>
</reference>
<keyword evidence="6 8" id="KW-0472">Membrane</keyword>
<feature type="region of interest" description="Disordered" evidence="7">
    <location>
        <begin position="397"/>
        <end position="503"/>
    </location>
</feature>
<dbReference type="GO" id="GO:0006874">
    <property type="term" value="P:intracellular calcium ion homeostasis"/>
    <property type="evidence" value="ECO:0007669"/>
    <property type="project" value="TreeGrafter"/>
</dbReference>
<gene>
    <name evidence="11" type="ORF">SISNIDRAFT_486447</name>
</gene>
<dbReference type="Pfam" id="PF01699">
    <property type="entry name" value="Na_Ca_ex"/>
    <property type="match status" value="2"/>
</dbReference>
<dbReference type="GO" id="GO:0016020">
    <property type="term" value="C:membrane"/>
    <property type="evidence" value="ECO:0007669"/>
    <property type="project" value="UniProtKB-SubCell"/>
</dbReference>
<feature type="transmembrane region" description="Helical" evidence="8">
    <location>
        <begin position="245"/>
        <end position="262"/>
    </location>
</feature>
<feature type="compositionally biased region" description="Low complexity" evidence="7">
    <location>
        <begin position="472"/>
        <end position="485"/>
    </location>
</feature>
<comment type="subcellular location">
    <subcellularLocation>
        <location evidence="1">Membrane</location>
        <topology evidence="1">Multi-pass membrane protein</topology>
    </subcellularLocation>
</comment>
<evidence type="ECO:0000313" key="11">
    <source>
        <dbReference type="EMBL" id="KZS92412.1"/>
    </source>
</evidence>
<keyword evidence="12" id="KW-1185">Reference proteome</keyword>
<feature type="transmembrane region" description="Helical" evidence="8">
    <location>
        <begin position="773"/>
        <end position="792"/>
    </location>
</feature>
<evidence type="ECO:0000256" key="3">
    <source>
        <dbReference type="ARBA" id="ARBA00022448"/>
    </source>
</evidence>
<evidence type="ECO:0000256" key="2">
    <source>
        <dbReference type="ARBA" id="ARBA00008170"/>
    </source>
</evidence>
<dbReference type="EMBL" id="KV419410">
    <property type="protein sequence ID" value="KZS92412.1"/>
    <property type="molecule type" value="Genomic_DNA"/>
</dbReference>
<organism evidence="11 12">
    <name type="scientific">Sistotremastrum niveocremeum HHB9708</name>
    <dbReference type="NCBI Taxonomy" id="1314777"/>
    <lineage>
        <taxon>Eukaryota</taxon>
        <taxon>Fungi</taxon>
        <taxon>Dikarya</taxon>
        <taxon>Basidiomycota</taxon>
        <taxon>Agaricomycotina</taxon>
        <taxon>Agaricomycetes</taxon>
        <taxon>Sistotremastrales</taxon>
        <taxon>Sistotremastraceae</taxon>
        <taxon>Sertulicium</taxon>
        <taxon>Sertulicium niveocremeum</taxon>
    </lineage>
</organism>
<evidence type="ECO:0000313" key="12">
    <source>
        <dbReference type="Proteomes" id="UP000076722"/>
    </source>
</evidence>
<accession>A0A164TJ89</accession>
<feature type="domain" description="Sodium/calcium exchanger membrane region" evidence="10">
    <location>
        <begin position="118"/>
        <end position="257"/>
    </location>
</feature>
<feature type="transmembrane region" description="Helical" evidence="8">
    <location>
        <begin position="669"/>
        <end position="687"/>
    </location>
</feature>
<comment type="similarity">
    <text evidence="2">Belongs to the Ca(2+):cation antiporter (CaCA) (TC 2.A.19) family.</text>
</comment>
<keyword evidence="4 8" id="KW-0812">Transmembrane</keyword>
<feature type="chain" id="PRO_5007853371" description="Sodium/calcium exchanger membrane region domain-containing protein" evidence="9">
    <location>
        <begin position="25"/>
        <end position="833"/>
    </location>
</feature>
<evidence type="ECO:0000256" key="5">
    <source>
        <dbReference type="ARBA" id="ARBA00022989"/>
    </source>
</evidence>
<name>A0A164TJ89_9AGAM</name>
<keyword evidence="9" id="KW-0732">Signal</keyword>
<dbReference type="PANTHER" id="PTHR12266:SF0">
    <property type="entry name" value="MITOCHONDRIAL SODIUM_CALCIUM EXCHANGER PROTEIN"/>
    <property type="match status" value="1"/>
</dbReference>
<feature type="transmembrane region" description="Helical" evidence="8">
    <location>
        <begin position="804"/>
        <end position="822"/>
    </location>
</feature>
<dbReference type="OrthoDB" id="407410at2759"/>
<dbReference type="InterPro" id="IPR044880">
    <property type="entry name" value="NCX_ion-bd_dom_sf"/>
</dbReference>
<dbReference type="InterPro" id="IPR051359">
    <property type="entry name" value="CaCA_antiporter"/>
</dbReference>
<evidence type="ECO:0000256" key="9">
    <source>
        <dbReference type="SAM" id="SignalP"/>
    </source>
</evidence>
<proteinExistence type="inferred from homology"/>
<evidence type="ECO:0000256" key="6">
    <source>
        <dbReference type="ARBA" id="ARBA00023136"/>
    </source>
</evidence>
<feature type="transmembrane region" description="Helical" evidence="8">
    <location>
        <begin position="722"/>
        <end position="739"/>
    </location>
</feature>
<feature type="signal peptide" evidence="9">
    <location>
        <begin position="1"/>
        <end position="24"/>
    </location>
</feature>
<dbReference type="GO" id="GO:0008324">
    <property type="term" value="F:monoatomic cation transmembrane transporter activity"/>
    <property type="evidence" value="ECO:0007669"/>
    <property type="project" value="TreeGrafter"/>
</dbReference>
<evidence type="ECO:0000256" key="7">
    <source>
        <dbReference type="SAM" id="MobiDB-lite"/>
    </source>
</evidence>
<dbReference type="STRING" id="1314777.A0A164TJ89"/>
<dbReference type="PANTHER" id="PTHR12266">
    <property type="entry name" value="NA+/CA2+ K+ INDEPENDENT EXCHANGER"/>
    <property type="match status" value="1"/>
</dbReference>
<feature type="transmembrane region" description="Helical" evidence="8">
    <location>
        <begin position="214"/>
        <end position="233"/>
    </location>
</feature>
<evidence type="ECO:0000256" key="8">
    <source>
        <dbReference type="SAM" id="Phobius"/>
    </source>
</evidence>
<keyword evidence="3" id="KW-0813">Transport</keyword>
<keyword evidence="5 8" id="KW-1133">Transmembrane helix</keyword>
<evidence type="ECO:0000256" key="1">
    <source>
        <dbReference type="ARBA" id="ARBA00004141"/>
    </source>
</evidence>
<feature type="compositionally biased region" description="Basic and acidic residues" evidence="7">
    <location>
        <begin position="442"/>
        <end position="452"/>
    </location>
</feature>
<dbReference type="InterPro" id="IPR004837">
    <property type="entry name" value="NaCa_Exmemb"/>
</dbReference>
<feature type="transmembrane region" description="Helical" evidence="8">
    <location>
        <begin position="638"/>
        <end position="657"/>
    </location>
</feature>
<evidence type="ECO:0000259" key="10">
    <source>
        <dbReference type="Pfam" id="PF01699"/>
    </source>
</evidence>
<feature type="region of interest" description="Disordered" evidence="7">
    <location>
        <begin position="272"/>
        <end position="345"/>
    </location>
</feature>
<feature type="transmembrane region" description="Helical" evidence="8">
    <location>
        <begin position="535"/>
        <end position="557"/>
    </location>
</feature>
<dbReference type="AlphaFoldDB" id="A0A164TJ89"/>
<feature type="transmembrane region" description="Helical" evidence="8">
    <location>
        <begin position="613"/>
        <end position="632"/>
    </location>
</feature>
<dbReference type="Proteomes" id="UP000076722">
    <property type="component" value="Unassembled WGS sequence"/>
</dbReference>
<feature type="transmembrane region" description="Helical" evidence="8">
    <location>
        <begin position="110"/>
        <end position="131"/>
    </location>
</feature>